<sequence length="266" mass="28945">MPSVNHSYDNTPLDFKPLDDSLLEKDFNQTRDKPERESALLILDNRTLDRECLAQCLVLHGVGLKVLAFGSIDEWQKDNDLHLPVAAILINIGSRKVTDPAIAADIAQLVTEFSPKPIVVLSDIDELEQVLSALESGARGYVPSTIGLEVCVKAISLALAGGTFVPASSVLGRTVAGAGEELARPGAGMFTHRQEEVIQELRRGKANKIIAYDLNLHESTVKVHIRNIMKKLGATNRTEVAYKASQMFSAKVGTLDQPGLLRPRVC</sequence>
<evidence type="ECO:0000313" key="2">
    <source>
        <dbReference type="EMBL" id="ACP22843.1"/>
    </source>
</evidence>
<reference evidence="3" key="1">
    <citation type="journal article" date="2004" name="J. Bacteriol.">
        <title>An evolutionary hot spot: the pNGR234b replicon of Rhizobium sp. strain NGR234.</title>
        <authorList>
            <person name="Streit W.R."/>
            <person name="Schmitz R.A."/>
            <person name="Perret X."/>
            <person name="Staehelin C."/>
            <person name="Deakin W.J."/>
            <person name="Raasch C."/>
            <person name="Liesegang H."/>
            <person name="Broughton W.J."/>
        </authorList>
    </citation>
    <scope>NUCLEOTIDE SEQUENCE [LARGE SCALE GENOMIC DNA]</scope>
    <source>
        <strain evidence="3">NBRC 101917 / NGR234</strain>
    </source>
</reference>
<evidence type="ECO:0000313" key="3">
    <source>
        <dbReference type="Proteomes" id="UP000001054"/>
    </source>
</evidence>
<dbReference type="InterPro" id="IPR000792">
    <property type="entry name" value="Tscrpt_reg_LuxR_C"/>
</dbReference>
<dbReference type="PANTHER" id="PTHR45566:SF1">
    <property type="entry name" value="HTH-TYPE TRANSCRIPTIONAL REGULATOR YHJB-RELATED"/>
    <property type="match status" value="1"/>
</dbReference>
<dbReference type="GO" id="GO:0003677">
    <property type="term" value="F:DNA binding"/>
    <property type="evidence" value="ECO:0007669"/>
    <property type="project" value="InterPro"/>
</dbReference>
<protein>
    <submittedName>
        <fullName evidence="2">Two component transcriptional regulator</fullName>
    </submittedName>
</protein>
<dbReference type="KEGG" id="rhi:NGR_b13920"/>
<dbReference type="InterPro" id="IPR011006">
    <property type="entry name" value="CheY-like_superfamily"/>
</dbReference>
<dbReference type="HOGENOM" id="CLU_000445_90_8_5"/>
<geneLocation type="plasmid" evidence="3">
    <name>sym pNGR234b</name>
</geneLocation>
<dbReference type="AlphaFoldDB" id="C3KRY5"/>
<dbReference type="EMBL" id="CP000874">
    <property type="protein sequence ID" value="ACP22843.1"/>
    <property type="molecule type" value="Genomic_DNA"/>
</dbReference>
<keyword evidence="3" id="KW-1185">Reference proteome</keyword>
<dbReference type="PROSITE" id="PS00622">
    <property type="entry name" value="HTH_LUXR_1"/>
    <property type="match status" value="1"/>
</dbReference>
<feature type="domain" description="HTH luxR-type" evidence="1">
    <location>
        <begin position="183"/>
        <end position="248"/>
    </location>
</feature>
<dbReference type="SUPFAM" id="SSF46894">
    <property type="entry name" value="C-terminal effector domain of the bipartite response regulators"/>
    <property type="match status" value="1"/>
</dbReference>
<dbReference type="PRINTS" id="PR00038">
    <property type="entry name" value="HTHLUXR"/>
</dbReference>
<name>C3KRY5_SINFN</name>
<reference evidence="2 3" key="2">
    <citation type="journal article" date="2009" name="Appl. Environ. Microbiol.">
        <title>Rhizobium sp. strain NGR234 possesses a remarkable number of secretion systems.</title>
        <authorList>
            <person name="Schmeisser C."/>
            <person name="Liesegang H."/>
            <person name="Krysciak D."/>
            <person name="Bakkou N."/>
            <person name="Le Quere A."/>
            <person name="Wollherr A."/>
            <person name="Heinemeyer I."/>
            <person name="Morgenstern B."/>
            <person name="Pommerening-Roeser A."/>
            <person name="Flores M."/>
            <person name="Palacios R."/>
            <person name="Brenner S."/>
            <person name="Gottschalk G."/>
            <person name="Schmitz R.A."/>
            <person name="Broughton W.J."/>
            <person name="Perret X."/>
            <person name="Strittmatter A.W."/>
            <person name="Streit W.R."/>
        </authorList>
    </citation>
    <scope>NUCLEOTIDE SEQUENCE [LARGE SCALE GENOMIC DNA]</scope>
    <source>
        <strain evidence="3">NBRC 101917 / NGR234</strain>
    </source>
</reference>
<proteinExistence type="predicted"/>
<dbReference type="Proteomes" id="UP000001054">
    <property type="component" value="Plasmid pNGR234b"/>
</dbReference>
<gene>
    <name evidence="2" type="ordered locus">NGR_b13920</name>
</gene>
<dbReference type="PANTHER" id="PTHR45566">
    <property type="entry name" value="HTH-TYPE TRANSCRIPTIONAL REGULATOR YHJB-RELATED"/>
    <property type="match status" value="1"/>
</dbReference>
<dbReference type="CDD" id="cd06170">
    <property type="entry name" value="LuxR_C_like"/>
    <property type="match status" value="1"/>
</dbReference>
<dbReference type="Pfam" id="PF00196">
    <property type="entry name" value="GerE"/>
    <property type="match status" value="1"/>
</dbReference>
<dbReference type="OrthoDB" id="7272316at2"/>
<accession>C3KRY5</accession>
<organism evidence="2 3">
    <name type="scientific">Sinorhizobium fredii (strain NBRC 101917 / NGR234)</name>
    <dbReference type="NCBI Taxonomy" id="394"/>
    <lineage>
        <taxon>Bacteria</taxon>
        <taxon>Pseudomonadati</taxon>
        <taxon>Pseudomonadota</taxon>
        <taxon>Alphaproteobacteria</taxon>
        <taxon>Hyphomicrobiales</taxon>
        <taxon>Rhizobiaceae</taxon>
        <taxon>Sinorhizobium/Ensifer group</taxon>
        <taxon>Sinorhizobium</taxon>
    </lineage>
</organism>
<evidence type="ECO:0000259" key="1">
    <source>
        <dbReference type="PROSITE" id="PS50043"/>
    </source>
</evidence>
<dbReference type="InterPro" id="IPR016032">
    <property type="entry name" value="Sig_transdc_resp-reg_C-effctor"/>
</dbReference>
<dbReference type="SMART" id="SM00421">
    <property type="entry name" value="HTH_LUXR"/>
    <property type="match status" value="1"/>
</dbReference>
<dbReference type="Gene3D" id="3.40.50.2300">
    <property type="match status" value="1"/>
</dbReference>
<dbReference type="RefSeq" id="WP_015887484.1">
    <property type="nucleotide sequence ID" value="NC_012586.1"/>
</dbReference>
<dbReference type="SUPFAM" id="SSF52172">
    <property type="entry name" value="CheY-like"/>
    <property type="match status" value="1"/>
</dbReference>
<dbReference type="PROSITE" id="PS50043">
    <property type="entry name" value="HTH_LUXR_2"/>
    <property type="match status" value="1"/>
</dbReference>
<keyword evidence="2" id="KW-0614">Plasmid</keyword>
<dbReference type="InterPro" id="IPR051015">
    <property type="entry name" value="EvgA-like"/>
</dbReference>
<dbReference type="GO" id="GO:0006355">
    <property type="term" value="P:regulation of DNA-templated transcription"/>
    <property type="evidence" value="ECO:0007669"/>
    <property type="project" value="InterPro"/>
</dbReference>